<comment type="caution">
    <text evidence="3">The sequence shown here is derived from an EMBL/GenBank/DDBJ whole genome shotgun (WGS) entry which is preliminary data.</text>
</comment>
<proteinExistence type="predicted"/>
<protein>
    <submittedName>
        <fullName evidence="3">Uncharacterized protein</fullName>
    </submittedName>
</protein>
<sequence>MARAAVVLPVPMLEEIATLQGNKQSLEKEVEDFLSNVASEKQLQVDVAKAKADDIARLQGQLAEVQRSVSEAKALFAKEEKDHAAALVTARKDATAWVKKELSEGVEKKAQEIIASLQNESKRLDVQSVESEKTADTTEAKQKEKEKAQAGAEEQLAAAKKEAETAGVGDPEALAAMEAKVAEATSKASAAEAENQELKQKAVRVAELQTEIKELRERIAKAPKIDEAELERLRAKKKRIDAVDMEEVERLREMVAKLPSLQAEVKDLRKAAEEAAKVDLTEIESLREKVAKGPGAVEVPAGAVPAIDTKELDELKQQAAKLPALEAELASLTKQIESKNAENAAKLEELRKSAREDAMKEAAAAAAAAGGGADSAEIASLKVQAKSAADLEAEIAALRAVTTRLPQLEHENQTLKQQLGK</sequence>
<keyword evidence="4" id="KW-1185">Reference proteome</keyword>
<evidence type="ECO:0000256" key="1">
    <source>
        <dbReference type="SAM" id="Coils"/>
    </source>
</evidence>
<dbReference type="EMBL" id="BFEA01000108">
    <property type="protein sequence ID" value="GBG68981.1"/>
    <property type="molecule type" value="Genomic_DNA"/>
</dbReference>
<evidence type="ECO:0000256" key="2">
    <source>
        <dbReference type="SAM" id="MobiDB-lite"/>
    </source>
</evidence>
<organism evidence="3 4">
    <name type="scientific">Chara braunii</name>
    <name type="common">Braun's stonewort</name>
    <dbReference type="NCBI Taxonomy" id="69332"/>
    <lineage>
        <taxon>Eukaryota</taxon>
        <taxon>Viridiplantae</taxon>
        <taxon>Streptophyta</taxon>
        <taxon>Charophyceae</taxon>
        <taxon>Charales</taxon>
        <taxon>Characeae</taxon>
        <taxon>Chara</taxon>
    </lineage>
</organism>
<feature type="compositionally biased region" description="Basic and acidic residues" evidence="2">
    <location>
        <begin position="125"/>
        <end position="148"/>
    </location>
</feature>
<accession>A0A388KG12</accession>
<feature type="region of interest" description="Disordered" evidence="2">
    <location>
        <begin position="125"/>
        <end position="172"/>
    </location>
</feature>
<evidence type="ECO:0000313" key="3">
    <source>
        <dbReference type="EMBL" id="GBG68981.1"/>
    </source>
</evidence>
<name>A0A388KG12_CHABU</name>
<dbReference type="STRING" id="69332.A0A388KG12"/>
<dbReference type="Gramene" id="GBG68981">
    <property type="protein sequence ID" value="GBG68981"/>
    <property type="gene ID" value="CBR_g3680"/>
</dbReference>
<feature type="coiled-coil region" evidence="1">
    <location>
        <begin position="315"/>
        <end position="349"/>
    </location>
</feature>
<feature type="compositionally biased region" description="Low complexity" evidence="2">
    <location>
        <begin position="149"/>
        <end position="158"/>
    </location>
</feature>
<reference evidence="3 4" key="1">
    <citation type="journal article" date="2018" name="Cell">
        <title>The Chara Genome: Secondary Complexity and Implications for Plant Terrestrialization.</title>
        <authorList>
            <person name="Nishiyama T."/>
            <person name="Sakayama H."/>
            <person name="Vries J.D."/>
            <person name="Buschmann H."/>
            <person name="Saint-Marcoux D."/>
            <person name="Ullrich K.K."/>
            <person name="Haas F.B."/>
            <person name="Vanderstraeten L."/>
            <person name="Becker D."/>
            <person name="Lang D."/>
            <person name="Vosolsobe S."/>
            <person name="Rombauts S."/>
            <person name="Wilhelmsson P.K.I."/>
            <person name="Janitza P."/>
            <person name="Kern R."/>
            <person name="Heyl A."/>
            <person name="Rumpler F."/>
            <person name="Villalobos L.I.A.C."/>
            <person name="Clay J.M."/>
            <person name="Skokan R."/>
            <person name="Toyoda A."/>
            <person name="Suzuki Y."/>
            <person name="Kagoshima H."/>
            <person name="Schijlen E."/>
            <person name="Tajeshwar N."/>
            <person name="Catarino B."/>
            <person name="Hetherington A.J."/>
            <person name="Saltykova A."/>
            <person name="Bonnot C."/>
            <person name="Breuninger H."/>
            <person name="Symeonidi A."/>
            <person name="Radhakrishnan G.V."/>
            <person name="Van Nieuwerburgh F."/>
            <person name="Deforce D."/>
            <person name="Chang C."/>
            <person name="Karol K.G."/>
            <person name="Hedrich R."/>
            <person name="Ulvskov P."/>
            <person name="Glockner G."/>
            <person name="Delwiche C.F."/>
            <person name="Petrasek J."/>
            <person name="Van de Peer Y."/>
            <person name="Friml J."/>
            <person name="Beilby M."/>
            <person name="Dolan L."/>
            <person name="Kohara Y."/>
            <person name="Sugano S."/>
            <person name="Fujiyama A."/>
            <person name="Delaux P.-M."/>
            <person name="Quint M."/>
            <person name="TheiBen G."/>
            <person name="Hagemann M."/>
            <person name="Harholt J."/>
            <person name="Dunand C."/>
            <person name="Zachgo S."/>
            <person name="Langdale J."/>
            <person name="Maumus F."/>
            <person name="Straeten D.V.D."/>
            <person name="Gould S.B."/>
            <person name="Rensing S.A."/>
        </authorList>
    </citation>
    <scope>NUCLEOTIDE SEQUENCE [LARGE SCALE GENOMIC DNA]</scope>
    <source>
        <strain evidence="3 4">S276</strain>
    </source>
</reference>
<feature type="coiled-coil region" evidence="1">
    <location>
        <begin position="16"/>
        <end position="82"/>
    </location>
</feature>
<evidence type="ECO:0000313" key="4">
    <source>
        <dbReference type="Proteomes" id="UP000265515"/>
    </source>
</evidence>
<feature type="coiled-coil region" evidence="1">
    <location>
        <begin position="251"/>
        <end position="289"/>
    </location>
</feature>
<keyword evidence="1" id="KW-0175">Coiled coil</keyword>
<gene>
    <name evidence="3" type="ORF">CBR_g3680</name>
</gene>
<dbReference type="AlphaFoldDB" id="A0A388KG12"/>
<dbReference type="Proteomes" id="UP000265515">
    <property type="component" value="Unassembled WGS sequence"/>
</dbReference>